<protein>
    <submittedName>
        <fullName evidence="1">Uncharacterized protein</fullName>
    </submittedName>
</protein>
<dbReference type="Proteomes" id="UP001140066">
    <property type="component" value="Unassembled WGS sequence"/>
</dbReference>
<reference evidence="1" key="1">
    <citation type="submission" date="2022-07" db="EMBL/GenBank/DDBJ databases">
        <title>Phylogenomic reconstructions and comparative analyses of Kickxellomycotina fungi.</title>
        <authorList>
            <person name="Reynolds N.K."/>
            <person name="Stajich J.E."/>
            <person name="Barry K."/>
            <person name="Grigoriev I.V."/>
            <person name="Crous P."/>
            <person name="Smith M.E."/>
        </authorList>
    </citation>
    <scope>NUCLEOTIDE SEQUENCE</scope>
    <source>
        <strain evidence="1">BCRC 34191</strain>
    </source>
</reference>
<proteinExistence type="predicted"/>
<organism evidence="1 2">
    <name type="scientific">Coemansia linderi</name>
    <dbReference type="NCBI Taxonomy" id="2663919"/>
    <lineage>
        <taxon>Eukaryota</taxon>
        <taxon>Fungi</taxon>
        <taxon>Fungi incertae sedis</taxon>
        <taxon>Zoopagomycota</taxon>
        <taxon>Kickxellomycotina</taxon>
        <taxon>Kickxellomycetes</taxon>
        <taxon>Kickxellales</taxon>
        <taxon>Kickxellaceae</taxon>
        <taxon>Coemansia</taxon>
    </lineage>
</organism>
<evidence type="ECO:0000313" key="2">
    <source>
        <dbReference type="Proteomes" id="UP001140066"/>
    </source>
</evidence>
<dbReference type="EMBL" id="JANBUK010003243">
    <property type="protein sequence ID" value="KAJ2768347.1"/>
    <property type="molecule type" value="Genomic_DNA"/>
</dbReference>
<gene>
    <name evidence="1" type="ORF">GGI18_005610</name>
</gene>
<sequence length="292" mass="31223">MTPLPVQQRITPTPPPSLAGLSPSASCGGFDGPGGIENTMQCTPQQQPRQQLMPQSAPPPSSRRTQILLASPAALRRSNESLEAIRVAQTLKAGFSRLKARADSQNSLYSSAPLSQRALSATATLPVTPGRRQLLYRHHSSIAFSRGSPAGGDNTLRRTGGIPMAREPVLSPTLRALNPPHSCPQRRQSLRDQNRPSLMFPAPQFSLERARSAAGGSSAAPRSPSPLLGSSKRANKEVAEAAETMILFMRDSPSQSEERRALLRPSDASSSSPTPGPPHIALPVSRRTPLEY</sequence>
<name>A0ACC1JVM1_9FUNG</name>
<evidence type="ECO:0000313" key="1">
    <source>
        <dbReference type="EMBL" id="KAJ2768347.1"/>
    </source>
</evidence>
<comment type="caution">
    <text evidence="1">The sequence shown here is derived from an EMBL/GenBank/DDBJ whole genome shotgun (WGS) entry which is preliminary data.</text>
</comment>
<keyword evidence="2" id="KW-1185">Reference proteome</keyword>
<feature type="non-terminal residue" evidence="1">
    <location>
        <position position="292"/>
    </location>
</feature>
<accession>A0ACC1JVM1</accession>